<dbReference type="Proteomes" id="UP000095645">
    <property type="component" value="Unassembled WGS sequence"/>
</dbReference>
<evidence type="ECO:0000313" key="3">
    <source>
        <dbReference type="EMBL" id="CUO30715.1"/>
    </source>
</evidence>
<dbReference type="InterPro" id="IPR002933">
    <property type="entry name" value="Peptidase_M20"/>
</dbReference>
<dbReference type="PANTHER" id="PTHR30575">
    <property type="entry name" value="PEPTIDASE M20"/>
    <property type="match status" value="1"/>
</dbReference>
<dbReference type="EMBL" id="CYZP01000022">
    <property type="protein sequence ID" value="CUO30715.1"/>
    <property type="molecule type" value="Genomic_DNA"/>
</dbReference>
<accession>A0A174E360</accession>
<dbReference type="InterPro" id="IPR017145">
    <property type="entry name" value="Aminobenzoyl-glu_utiliz_pB"/>
</dbReference>
<feature type="compositionally biased region" description="Basic and acidic residues" evidence="1">
    <location>
        <begin position="100"/>
        <end position="126"/>
    </location>
</feature>
<evidence type="ECO:0000256" key="1">
    <source>
        <dbReference type="SAM" id="MobiDB-lite"/>
    </source>
</evidence>
<dbReference type="PIRSF" id="PIRSF037227">
    <property type="entry name" value="Aminobenzoyl-glu_utiliz_pB"/>
    <property type="match status" value="1"/>
</dbReference>
<dbReference type="GO" id="GO:0071713">
    <property type="term" value="F:para-aminobenzoyl-glutamate hydrolase activity"/>
    <property type="evidence" value="ECO:0007669"/>
    <property type="project" value="TreeGrafter"/>
</dbReference>
<protein>
    <submittedName>
        <fullName evidence="3">Aminobenzoyl-glutamate utilization protein B</fullName>
    </submittedName>
</protein>
<feature type="domain" description="Peptidase M20 dimerisation" evidence="2">
    <location>
        <begin position="219"/>
        <end position="308"/>
    </location>
</feature>
<name>A0A174E360_9FIRM</name>
<dbReference type="PANTHER" id="PTHR30575:SF0">
    <property type="entry name" value="XAA-ARG DIPEPTIDASE"/>
    <property type="match status" value="1"/>
</dbReference>
<sequence length="505" mass="56502">MGQEEKYMDEYIKEISEKIEDKKEYYAKISDKIWEYAEPRFQEYKSSELLQQTLKKEGFSIKSNLAGEETAFIAEYGSGKPVIGFLGEFDALPGLSQKADTTERIPEEKTSDSKYESVPEREKKQNPDSGHTDNCGHGCGHQLIGTGTLASVIALKDFMKEHNLKGTIRYYGCPAEENAGGKAFLVRDGYFDDCDLALCWHPEQGRRACYGSTKANFRVFFTFHGTPAHASMCPELGRSALDAVELMDVGVNYMREHMIDEARIHYAITDTGGDAPNVVQSRAQVLYAIRAPKITQVKELYNRVCNIAKGAALMTETTVEIRQVAAYSNLISSKILADHMNTYLEKLGPIPYTEQEYAYAQKFQQSLSDQDKNQLPIIARDYFGPKAPEAMKTPIFEPIACQNLYSDLKYSTDVGDVSWIVPTVHLNIPTFAAGTALHSWQAVAQGKSSIAHKGMLYAAKIMALTALDFLQNPELANQARKELTETLNGETYPDPLPKDLKPEIW</sequence>
<dbReference type="InterPro" id="IPR017439">
    <property type="entry name" value="Amidohydrolase"/>
</dbReference>
<organism evidence="3 4">
    <name type="scientific">Blautia obeum</name>
    <dbReference type="NCBI Taxonomy" id="40520"/>
    <lineage>
        <taxon>Bacteria</taxon>
        <taxon>Bacillati</taxon>
        <taxon>Bacillota</taxon>
        <taxon>Clostridia</taxon>
        <taxon>Lachnospirales</taxon>
        <taxon>Lachnospiraceae</taxon>
        <taxon>Blautia</taxon>
    </lineage>
</organism>
<reference evidence="3 4" key="1">
    <citation type="submission" date="2015-09" db="EMBL/GenBank/DDBJ databases">
        <authorList>
            <consortium name="Pathogen Informatics"/>
        </authorList>
    </citation>
    <scope>NUCLEOTIDE SEQUENCE [LARGE SCALE GENOMIC DNA]</scope>
    <source>
        <strain evidence="3 4">2789STDY5834861</strain>
    </source>
</reference>
<gene>
    <name evidence="3" type="primary">abgB</name>
    <name evidence="3" type="ORF">ERS852476_02469</name>
</gene>
<evidence type="ECO:0000259" key="2">
    <source>
        <dbReference type="Pfam" id="PF07687"/>
    </source>
</evidence>
<dbReference type="GO" id="GO:0046657">
    <property type="term" value="P:folic acid catabolic process"/>
    <property type="evidence" value="ECO:0007669"/>
    <property type="project" value="TreeGrafter"/>
</dbReference>
<dbReference type="NCBIfam" id="TIGR01891">
    <property type="entry name" value="amidohydrolases"/>
    <property type="match status" value="1"/>
</dbReference>
<feature type="region of interest" description="Disordered" evidence="1">
    <location>
        <begin position="97"/>
        <end position="134"/>
    </location>
</feature>
<dbReference type="AlphaFoldDB" id="A0A174E360"/>
<dbReference type="CDD" id="cd05673">
    <property type="entry name" value="M20_Acy1L2_AbgB"/>
    <property type="match status" value="1"/>
</dbReference>
<dbReference type="GO" id="GO:0005737">
    <property type="term" value="C:cytoplasm"/>
    <property type="evidence" value="ECO:0007669"/>
    <property type="project" value="TreeGrafter"/>
</dbReference>
<dbReference type="InterPro" id="IPR036264">
    <property type="entry name" value="Bact_exopeptidase_dim_dom"/>
</dbReference>
<proteinExistence type="predicted"/>
<dbReference type="InterPro" id="IPR011650">
    <property type="entry name" value="Peptidase_M20_dimer"/>
</dbReference>
<dbReference type="GO" id="GO:0016805">
    <property type="term" value="F:dipeptidase activity"/>
    <property type="evidence" value="ECO:0007669"/>
    <property type="project" value="TreeGrafter"/>
</dbReference>
<dbReference type="InterPro" id="IPR052030">
    <property type="entry name" value="Peptidase_M20/M20A_hydrolases"/>
</dbReference>
<evidence type="ECO:0000313" key="4">
    <source>
        <dbReference type="Proteomes" id="UP000095645"/>
    </source>
</evidence>
<dbReference type="SUPFAM" id="SSF55031">
    <property type="entry name" value="Bacterial exopeptidase dimerisation domain"/>
    <property type="match status" value="1"/>
</dbReference>
<dbReference type="SUPFAM" id="SSF53187">
    <property type="entry name" value="Zn-dependent exopeptidases"/>
    <property type="match status" value="1"/>
</dbReference>
<dbReference type="Gene3D" id="3.40.630.10">
    <property type="entry name" value="Zn peptidases"/>
    <property type="match status" value="2"/>
</dbReference>
<dbReference type="Pfam" id="PF01546">
    <property type="entry name" value="Peptidase_M20"/>
    <property type="match status" value="1"/>
</dbReference>
<dbReference type="Gene3D" id="3.30.70.360">
    <property type="match status" value="1"/>
</dbReference>
<dbReference type="Pfam" id="PF07687">
    <property type="entry name" value="M20_dimer"/>
    <property type="match status" value="1"/>
</dbReference>
<dbReference type="FunFam" id="3.30.70.360:FF:000004">
    <property type="entry name" value="Peptidase M20 domain-containing protein 2"/>
    <property type="match status" value="1"/>
</dbReference>